<dbReference type="Proteomes" id="UP000509704">
    <property type="component" value="Chromosome 5"/>
</dbReference>
<feature type="compositionally biased region" description="Basic and acidic residues" evidence="12">
    <location>
        <begin position="108"/>
        <end position="125"/>
    </location>
</feature>
<evidence type="ECO:0000256" key="1">
    <source>
        <dbReference type="ARBA" id="ARBA00004586"/>
    </source>
</evidence>
<sequence length="1564" mass="173201">MIEVSPGQGREDQAYMPKKGNVHAKDDKKGLANKVMDEYGEDLLDNQSSSKISKKLESLKDDEDNKKNDKQNEKSQSADDVFVASKASKTEKLPAPNMKGSVGSFPLERIHPDDFKRAPPRDPNKYDTSMTTPGKMDTLKESQIEDAIKSENPEVLFPWKAIAGFDSSGTSSSGGSNARVIKAYILETFYNDWYSNVALISGTCFGAWLCGYIGMSWWLLGYIFLCAGAVFGSEYRRFGSSIRDDLKRTAIEETLSDRSETTLWMNSFLSKFWVIYMPVLSQQVLDIVNPSLVGVAPGYGIDAISLEEFTLGSKAPAIKEIKSNTKAAKDVAEMIWSFAFTPNDVSDMTQREAKQMINPKVVMGVTLGKGIISKTLPIITEDINVSGKMRVVLKFGQTFPNIKVVSVQLLEPPLIEFALKPVGGDALGLDVMSFLPGLKSFVKTMINSNVGPMLYAPHHLDVDVEELIASQANDAVGVLALTVSSAKELQSSDSITDTLDPYIYFKTEKPSPGAQSDMLTSIKSNIKDPVWNETKYILLNDLNQRITLSCFDFNDARKDTLIGNAEVNLKQLTQDPVMTDLTTELKHGTHTKGRLNYSMHWFPVIQKTPDESSDAIKYQNKGTGVTAPNDNSSVSSSDESDQEDVAADEEDEDEEYSDAGIVKLTLQNIKNLVETDMPSGTLSPCATLFADGKEVKKFRTLKRINEPSWAETVELFIPSRADSRITLEVYNDRSTSKPLLSKYSASLDEVLTSFSLEQQSVKGSPKGDIYMNAEWKPVNMTGIFSAANTIQDAIGFLRLHIKDLKVIGDLSGVGDIDPYFTIVYNGHIDYKSSHFSAESNPMFNKVLYFPITSSKQKIVVSTYDYQSIGKDRVIGSAEIPLSKVLEMNPETGRHVSVDKSKENIKLQLVDNKKRVSESYVNVSLSFTTTIPVYSPEEYELVQEKEKELKKKREEFEEVQVERKNEMDKRPNDFELVEVEDPFEEEEKSLTKKERLSIEELIGHNSGILSLELFSANFARKNCFLLMYIDEIPYPKFTSSRSRNGKLPDTSTSFFVRDLKNSKIIFRLSEKRIPRENSHIISEASFETLNLLQNSYGNSSKVSFGGSSIELSCLYVPSSQSIPESDTVLDTGYLDLNVISASNLLSMDRNGYSDPFFYIFIDGVEIHKSKIVKKTLSPVWNEKIKIPVPSRSRNDVEIRLYDWDRAGDNDSLGFVSLDLSKIKPKKKESWELPLDTQGTIKMEGVFTACYMKPPLNANQIKKMNFASATFNTISGAGLGTVTGVSNVGLGLATGGIGAATGGLERATSGLDRGFDKGAKFLKSPFGHDSSKKKKKQSQASHPIPLPEYETRGSSDANHRKSLGFAEAKASLDIDRTVPNNEYATVQNLDPKTKLPAGDSNSSPQDARSASITSKENTHTRNVSQASSFARTLAPNGTYRGTATIIGAENLGKAIQIKVSLAQGGRLKSIYRTRTVKADEKVIAKFDETCSFKASPEANLVFAAISHHKFTKDKEIGIAQITLNDPQIQRGEQIAMRLADGRILFKLDYGADEDVPPVPTIPEQYT</sequence>
<evidence type="ECO:0000256" key="9">
    <source>
        <dbReference type="ARBA" id="ARBA00023121"/>
    </source>
</evidence>
<keyword evidence="9" id="KW-0446">Lipid-binding</keyword>
<dbReference type="PROSITE" id="PS50004">
    <property type="entry name" value="C2"/>
    <property type="match status" value="4"/>
</dbReference>
<dbReference type="InterPro" id="IPR037756">
    <property type="entry name" value="C2D_Tricalbin"/>
</dbReference>
<feature type="compositionally biased region" description="Polar residues" evidence="12">
    <location>
        <begin position="1397"/>
        <end position="1425"/>
    </location>
</feature>
<keyword evidence="7 13" id="KW-1133">Transmembrane helix</keyword>
<dbReference type="InterPro" id="IPR017147">
    <property type="entry name" value="Tricalbin"/>
</dbReference>
<feature type="domain" description="C2" evidence="14">
    <location>
        <begin position="1114"/>
        <end position="1231"/>
    </location>
</feature>
<feature type="region of interest" description="Disordered" evidence="12">
    <location>
        <begin position="614"/>
        <end position="660"/>
    </location>
</feature>
<dbReference type="PROSITE" id="PS51847">
    <property type="entry name" value="SMP"/>
    <property type="match status" value="1"/>
</dbReference>
<evidence type="ECO:0000256" key="6">
    <source>
        <dbReference type="ARBA" id="ARBA00022824"/>
    </source>
</evidence>
<evidence type="ECO:0000256" key="10">
    <source>
        <dbReference type="ARBA" id="ARBA00023136"/>
    </source>
</evidence>
<dbReference type="InterPro" id="IPR052455">
    <property type="entry name" value="Tricalbin_domain"/>
</dbReference>
<dbReference type="SMART" id="SM00239">
    <property type="entry name" value="C2"/>
    <property type="match status" value="5"/>
</dbReference>
<keyword evidence="8" id="KW-0445">Lipid transport</keyword>
<dbReference type="CDD" id="cd04052">
    <property type="entry name" value="C2B_Tricalbin-like"/>
    <property type="match status" value="1"/>
</dbReference>
<dbReference type="InterPro" id="IPR037761">
    <property type="entry name" value="C2A_Tricalbin"/>
</dbReference>
<keyword evidence="6" id="KW-0256">Endoplasmic reticulum</keyword>
<evidence type="ECO:0000259" key="14">
    <source>
        <dbReference type="PROSITE" id="PS50004"/>
    </source>
</evidence>
<keyword evidence="11" id="KW-0175">Coiled coil</keyword>
<dbReference type="GO" id="GO:0006869">
    <property type="term" value="P:lipid transport"/>
    <property type="evidence" value="ECO:0007669"/>
    <property type="project" value="UniProtKB-KW"/>
</dbReference>
<evidence type="ECO:0000256" key="5">
    <source>
        <dbReference type="ARBA" id="ARBA00022737"/>
    </source>
</evidence>
<feature type="compositionally biased region" description="Polar residues" evidence="12">
    <location>
        <begin position="620"/>
        <end position="631"/>
    </location>
</feature>
<dbReference type="InterPro" id="IPR000008">
    <property type="entry name" value="C2_dom"/>
</dbReference>
<dbReference type="GO" id="GO:0071944">
    <property type="term" value="C:cell periphery"/>
    <property type="evidence" value="ECO:0007669"/>
    <property type="project" value="UniProtKB-ARBA"/>
</dbReference>
<gene>
    <name evidence="16" type="ORF">HG535_0E01690</name>
</gene>
<evidence type="ECO:0000256" key="2">
    <source>
        <dbReference type="ARBA" id="ARBA00022448"/>
    </source>
</evidence>
<dbReference type="GO" id="GO:0061817">
    <property type="term" value="P:endoplasmic reticulum-plasma membrane tethering"/>
    <property type="evidence" value="ECO:0007669"/>
    <property type="project" value="InterPro"/>
</dbReference>
<feature type="compositionally biased region" description="Basic and acidic residues" evidence="12">
    <location>
        <begin position="54"/>
        <end position="77"/>
    </location>
</feature>
<dbReference type="GO" id="GO:0005789">
    <property type="term" value="C:endoplasmic reticulum membrane"/>
    <property type="evidence" value="ECO:0007669"/>
    <property type="project" value="UniProtKB-SubCell"/>
</dbReference>
<evidence type="ECO:0000259" key="15">
    <source>
        <dbReference type="PROSITE" id="PS51847"/>
    </source>
</evidence>
<keyword evidence="17" id="KW-1185">Reference proteome</keyword>
<keyword evidence="3" id="KW-0597">Phosphoprotein</keyword>
<comment type="subcellular location">
    <subcellularLocation>
        <location evidence="1">Endoplasmic reticulum membrane</location>
    </subcellularLocation>
</comment>
<keyword evidence="4 13" id="KW-0812">Transmembrane</keyword>
<feature type="domain" description="C2" evidence="14">
    <location>
        <begin position="456"/>
        <end position="582"/>
    </location>
</feature>
<dbReference type="EMBL" id="CP058608">
    <property type="protein sequence ID" value="QLG73085.1"/>
    <property type="molecule type" value="Genomic_DNA"/>
</dbReference>
<name>A0A7H9B341_ZYGMR</name>
<dbReference type="GO" id="GO:0008289">
    <property type="term" value="F:lipid binding"/>
    <property type="evidence" value="ECO:0007669"/>
    <property type="project" value="UniProtKB-KW"/>
</dbReference>
<dbReference type="Pfam" id="PF25669">
    <property type="entry name" value="SMP_MUG190-like"/>
    <property type="match status" value="1"/>
</dbReference>
<evidence type="ECO:0000313" key="17">
    <source>
        <dbReference type="Proteomes" id="UP000509704"/>
    </source>
</evidence>
<dbReference type="SUPFAM" id="SSF49562">
    <property type="entry name" value="C2 domain (Calcium/lipid-binding domain, CaLB)"/>
    <property type="match status" value="5"/>
</dbReference>
<dbReference type="KEGG" id="zmk:HG535_0E01690"/>
<keyword evidence="10 13" id="KW-0472">Membrane</keyword>
<feature type="region of interest" description="Disordered" evidence="12">
    <location>
        <begin position="1320"/>
        <end position="1356"/>
    </location>
</feature>
<feature type="coiled-coil region" evidence="11">
    <location>
        <begin position="938"/>
        <end position="968"/>
    </location>
</feature>
<dbReference type="RefSeq" id="XP_037144812.1">
    <property type="nucleotide sequence ID" value="XM_037288917.1"/>
</dbReference>
<feature type="region of interest" description="Disordered" evidence="12">
    <location>
        <begin position="1384"/>
        <end position="1425"/>
    </location>
</feature>
<dbReference type="CDD" id="cd04040">
    <property type="entry name" value="C2D_Tricalbin-like"/>
    <property type="match status" value="1"/>
</dbReference>
<dbReference type="InterPro" id="IPR056910">
    <property type="entry name" value="TCB1-3_C2"/>
</dbReference>
<reference evidence="16 17" key="1">
    <citation type="submission" date="2020-07" db="EMBL/GenBank/DDBJ databases">
        <title>The yeast mating-type switching endonuclease HO is a domesticated member of an unorthodox homing genetic element family.</title>
        <authorList>
            <person name="Coughlan A.Y."/>
            <person name="Lombardi L."/>
            <person name="Braun-Galleani S."/>
            <person name="Martos A.R."/>
            <person name="Galeote V."/>
            <person name="Bigey F."/>
            <person name="Dequin S."/>
            <person name="Byrne K.P."/>
            <person name="Wolfe K.H."/>
        </authorList>
    </citation>
    <scope>NUCLEOTIDE SEQUENCE [LARGE SCALE GENOMIC DNA]</scope>
    <source>
        <strain evidence="16 17">NRRL Y-6702</strain>
    </source>
</reference>
<keyword evidence="2" id="KW-0813">Transport</keyword>
<evidence type="ECO:0000313" key="16">
    <source>
        <dbReference type="EMBL" id="QLG73085.1"/>
    </source>
</evidence>
<feature type="domain" description="C2" evidence="14">
    <location>
        <begin position="765"/>
        <end position="894"/>
    </location>
</feature>
<evidence type="ECO:0000256" key="13">
    <source>
        <dbReference type="SAM" id="Phobius"/>
    </source>
</evidence>
<dbReference type="InterPro" id="IPR037765">
    <property type="entry name" value="C2B_Tricalbin"/>
</dbReference>
<dbReference type="OrthoDB" id="1029639at2759"/>
<evidence type="ECO:0000256" key="12">
    <source>
        <dbReference type="SAM" id="MobiDB-lite"/>
    </source>
</evidence>
<dbReference type="InterPro" id="IPR035892">
    <property type="entry name" value="C2_domain_sf"/>
</dbReference>
<evidence type="ECO:0000256" key="11">
    <source>
        <dbReference type="SAM" id="Coils"/>
    </source>
</evidence>
<evidence type="ECO:0000256" key="8">
    <source>
        <dbReference type="ARBA" id="ARBA00023055"/>
    </source>
</evidence>
<feature type="compositionally biased region" description="Acidic residues" evidence="12">
    <location>
        <begin position="638"/>
        <end position="657"/>
    </location>
</feature>
<dbReference type="PANTHER" id="PTHR46980:SF1">
    <property type="entry name" value="TRICALBIN-3"/>
    <property type="match status" value="1"/>
</dbReference>
<dbReference type="PIRSF" id="PIRSF037232">
    <property type="entry name" value="Tricalbin"/>
    <property type="match status" value="1"/>
</dbReference>
<dbReference type="Gene3D" id="2.60.40.150">
    <property type="entry name" value="C2 domain"/>
    <property type="match status" value="4"/>
</dbReference>
<dbReference type="InterPro" id="IPR031468">
    <property type="entry name" value="SMP_LBD"/>
</dbReference>
<keyword evidence="5" id="KW-0677">Repeat</keyword>
<evidence type="ECO:0000256" key="7">
    <source>
        <dbReference type="ARBA" id="ARBA00022989"/>
    </source>
</evidence>
<dbReference type="Pfam" id="PF00168">
    <property type="entry name" value="C2"/>
    <property type="match status" value="5"/>
</dbReference>
<feature type="transmembrane region" description="Helical" evidence="13">
    <location>
        <begin position="205"/>
        <end position="231"/>
    </location>
</feature>
<proteinExistence type="predicted"/>
<feature type="region of interest" description="Disordered" evidence="12">
    <location>
        <begin position="1"/>
        <end position="135"/>
    </location>
</feature>
<evidence type="ECO:0000256" key="4">
    <source>
        <dbReference type="ARBA" id="ARBA00022692"/>
    </source>
</evidence>
<accession>A0A7H9B341</accession>
<dbReference type="PANTHER" id="PTHR46980">
    <property type="entry name" value="TRICALBIN-1-RELATED"/>
    <property type="match status" value="1"/>
</dbReference>
<protein>
    <recommendedName>
        <fullName evidence="18">Tricalbin</fullName>
    </recommendedName>
</protein>
<feature type="domain" description="SMP-LTD" evidence="15">
    <location>
        <begin position="258"/>
        <end position="465"/>
    </location>
</feature>
<dbReference type="Pfam" id="PF24920">
    <property type="entry name" value="C2_TCB1"/>
    <property type="match status" value="1"/>
</dbReference>
<evidence type="ECO:0000256" key="3">
    <source>
        <dbReference type="ARBA" id="ARBA00022553"/>
    </source>
</evidence>
<feature type="compositionally biased region" description="Basic and acidic residues" evidence="12">
    <location>
        <begin position="1347"/>
        <end position="1356"/>
    </location>
</feature>
<feature type="domain" description="C2" evidence="14">
    <location>
        <begin position="641"/>
        <end position="760"/>
    </location>
</feature>
<dbReference type="CDD" id="cd04044">
    <property type="entry name" value="C2A_Tricalbin-like"/>
    <property type="match status" value="1"/>
</dbReference>
<dbReference type="CDD" id="cd21678">
    <property type="entry name" value="SMP_TCB"/>
    <property type="match status" value="1"/>
</dbReference>
<organism evidence="16 17">
    <name type="scientific">Zygotorulaspora mrakii</name>
    <name type="common">Zygosaccharomyces mrakii</name>
    <dbReference type="NCBI Taxonomy" id="42260"/>
    <lineage>
        <taxon>Eukaryota</taxon>
        <taxon>Fungi</taxon>
        <taxon>Dikarya</taxon>
        <taxon>Ascomycota</taxon>
        <taxon>Saccharomycotina</taxon>
        <taxon>Saccharomycetes</taxon>
        <taxon>Saccharomycetales</taxon>
        <taxon>Saccharomycetaceae</taxon>
        <taxon>Zygotorulaspora</taxon>
    </lineage>
</organism>
<dbReference type="GeneID" id="59236827"/>
<evidence type="ECO:0008006" key="18">
    <source>
        <dbReference type="Google" id="ProtNLM"/>
    </source>
</evidence>